<evidence type="ECO:0000256" key="8">
    <source>
        <dbReference type="ARBA" id="ARBA00022833"/>
    </source>
</evidence>
<dbReference type="GO" id="GO:0008270">
    <property type="term" value="F:zinc ion binding"/>
    <property type="evidence" value="ECO:0007669"/>
    <property type="project" value="InterPro"/>
</dbReference>
<protein>
    <submittedName>
        <fullName evidence="13">Peptidase M14, carboxypeptidase A</fullName>
    </submittedName>
</protein>
<keyword evidence="14" id="KW-1185">Reference proteome</keyword>
<sequence>MYFSYFALLPLALASPAKPRQAEVNYEGYEAFTVNIANSTAETFEALKSIDYDQWALVNGDHIDIALAPEEIVKFKNLGLDWSTKLKDIAGAIKQEKWSRWSGRKRLDGLPHDSWFDSYHSYDEHVKFWRDLQRAMPLHSEWVSTGTSLEGRDMFGLKLGSRSPFRRKKAVIWHGQGMTLEYIAWQMIFEYKRLSRDVRKFLDEYDFYIFPFVNPDGFVYSQTTERLWRKNRQAPPTGSTCFGVDLNRNWPNQWDTNPGGSSPNPCSQSYRGIAPGSEPEMKGLTAYVNQIAQRQGIKLYIDWHSFGNYILSPWGYTCSASPANNDRLVWLGRATGDVISRVNGQVFTTGPTCQTLYAVNGGSLDYVYDVSRAELSYAWELRDRGEFGFLLPPNQIRPTGEENWRGMLYMLKNM</sequence>
<evidence type="ECO:0000256" key="11">
    <source>
        <dbReference type="SAM" id="SignalP"/>
    </source>
</evidence>
<dbReference type="Gene3D" id="3.40.630.10">
    <property type="entry name" value="Zn peptidases"/>
    <property type="match status" value="1"/>
</dbReference>
<evidence type="ECO:0000256" key="6">
    <source>
        <dbReference type="ARBA" id="ARBA00022729"/>
    </source>
</evidence>
<dbReference type="PANTHER" id="PTHR11705:SF143">
    <property type="entry name" value="SLL0236 PROTEIN"/>
    <property type="match status" value="1"/>
</dbReference>
<feature type="active site" description="Proton donor/acceptor" evidence="10">
    <location>
        <position position="380"/>
    </location>
</feature>
<dbReference type="SMART" id="SM00631">
    <property type="entry name" value="Zn_pept"/>
    <property type="match status" value="1"/>
</dbReference>
<comment type="similarity">
    <text evidence="2 10">Belongs to the peptidase M14 family.</text>
</comment>
<comment type="cofactor">
    <cofactor evidence="1">
        <name>Zn(2+)</name>
        <dbReference type="ChEBI" id="CHEBI:29105"/>
    </cofactor>
</comment>
<organism evidence="13 14">
    <name type="scientific">Septoria linicola</name>
    <dbReference type="NCBI Taxonomy" id="215465"/>
    <lineage>
        <taxon>Eukaryota</taxon>
        <taxon>Fungi</taxon>
        <taxon>Dikarya</taxon>
        <taxon>Ascomycota</taxon>
        <taxon>Pezizomycotina</taxon>
        <taxon>Dothideomycetes</taxon>
        <taxon>Dothideomycetidae</taxon>
        <taxon>Mycosphaerellales</taxon>
        <taxon>Mycosphaerellaceae</taxon>
        <taxon>Septoria</taxon>
    </lineage>
</organism>
<feature type="domain" description="Peptidase M14" evidence="12">
    <location>
        <begin position="118"/>
        <end position="414"/>
    </location>
</feature>
<dbReference type="PROSITE" id="PS52035">
    <property type="entry name" value="PEPTIDASE_M14"/>
    <property type="match status" value="1"/>
</dbReference>
<evidence type="ECO:0000256" key="5">
    <source>
        <dbReference type="ARBA" id="ARBA00022723"/>
    </source>
</evidence>
<proteinExistence type="inferred from homology"/>
<evidence type="ECO:0000313" key="13">
    <source>
        <dbReference type="EMBL" id="USW49802.1"/>
    </source>
</evidence>
<dbReference type="PRINTS" id="PR00765">
    <property type="entry name" value="CRBOXYPTASEA"/>
</dbReference>
<dbReference type="GO" id="GO:0004181">
    <property type="term" value="F:metallocarboxypeptidase activity"/>
    <property type="evidence" value="ECO:0007669"/>
    <property type="project" value="InterPro"/>
</dbReference>
<keyword evidence="4" id="KW-0645">Protease</keyword>
<keyword evidence="8" id="KW-0862">Zinc</keyword>
<evidence type="ECO:0000256" key="2">
    <source>
        <dbReference type="ARBA" id="ARBA00005988"/>
    </source>
</evidence>
<accession>A0A9Q9EHD7</accession>
<dbReference type="CDD" id="cd03860">
    <property type="entry name" value="M14_CP_A-B_like"/>
    <property type="match status" value="1"/>
</dbReference>
<dbReference type="PANTHER" id="PTHR11705">
    <property type="entry name" value="PROTEASE FAMILY M14 CARBOXYPEPTIDASE A,B"/>
    <property type="match status" value="1"/>
</dbReference>
<name>A0A9Q9EHD7_9PEZI</name>
<evidence type="ECO:0000256" key="9">
    <source>
        <dbReference type="ARBA" id="ARBA00023049"/>
    </source>
</evidence>
<reference evidence="13" key="1">
    <citation type="submission" date="2022-06" db="EMBL/GenBank/DDBJ databases">
        <title>Complete genome sequences of two strains of the flax pathogen Septoria linicola.</title>
        <authorList>
            <person name="Lapalu N."/>
            <person name="Simon A."/>
            <person name="Demenou B."/>
            <person name="Paumier D."/>
            <person name="Guillot M.-P."/>
            <person name="Gout L."/>
            <person name="Valade R."/>
        </authorList>
    </citation>
    <scope>NUCLEOTIDE SEQUENCE</scope>
    <source>
        <strain evidence="13">SE15195</strain>
    </source>
</reference>
<keyword evidence="7" id="KW-0378">Hydrolase</keyword>
<dbReference type="Pfam" id="PF00246">
    <property type="entry name" value="Peptidase_M14"/>
    <property type="match status" value="1"/>
</dbReference>
<evidence type="ECO:0000256" key="10">
    <source>
        <dbReference type="PROSITE-ProRule" id="PRU01379"/>
    </source>
</evidence>
<gene>
    <name evidence="13" type="ORF">Slin15195_G031210</name>
</gene>
<evidence type="ECO:0000259" key="12">
    <source>
        <dbReference type="PROSITE" id="PS52035"/>
    </source>
</evidence>
<keyword evidence="9" id="KW-0482">Metalloprotease</keyword>
<evidence type="ECO:0000313" key="14">
    <source>
        <dbReference type="Proteomes" id="UP001056384"/>
    </source>
</evidence>
<keyword evidence="3 13" id="KW-0121">Carboxypeptidase</keyword>
<evidence type="ECO:0000256" key="4">
    <source>
        <dbReference type="ARBA" id="ARBA00022670"/>
    </source>
</evidence>
<feature type="chain" id="PRO_5040446882" evidence="11">
    <location>
        <begin position="23"/>
        <end position="414"/>
    </location>
</feature>
<dbReference type="OrthoDB" id="3626597at2759"/>
<dbReference type="SUPFAM" id="SSF53187">
    <property type="entry name" value="Zn-dependent exopeptidases"/>
    <property type="match status" value="1"/>
</dbReference>
<evidence type="ECO:0000256" key="7">
    <source>
        <dbReference type="ARBA" id="ARBA00022801"/>
    </source>
</evidence>
<dbReference type="InterPro" id="IPR000834">
    <property type="entry name" value="Peptidase_M14"/>
</dbReference>
<dbReference type="FunFam" id="3.40.630.10:FF:000084">
    <property type="entry name" value="Carboxypeptidase B2"/>
    <property type="match status" value="1"/>
</dbReference>
<evidence type="ECO:0000256" key="1">
    <source>
        <dbReference type="ARBA" id="ARBA00001947"/>
    </source>
</evidence>
<dbReference type="GO" id="GO:0006508">
    <property type="term" value="P:proteolysis"/>
    <property type="evidence" value="ECO:0007669"/>
    <property type="project" value="UniProtKB-KW"/>
</dbReference>
<evidence type="ECO:0000256" key="3">
    <source>
        <dbReference type="ARBA" id="ARBA00022645"/>
    </source>
</evidence>
<dbReference type="EMBL" id="CP099419">
    <property type="protein sequence ID" value="USW49802.1"/>
    <property type="molecule type" value="Genomic_DNA"/>
</dbReference>
<keyword evidence="6 11" id="KW-0732">Signal</keyword>
<dbReference type="AlphaFoldDB" id="A0A9Q9EHD7"/>
<dbReference type="Proteomes" id="UP001056384">
    <property type="component" value="Chromosome 2"/>
</dbReference>
<keyword evidence="5" id="KW-0479">Metal-binding</keyword>
<feature type="signal peptide" evidence="11">
    <location>
        <begin position="1"/>
        <end position="22"/>
    </location>
</feature>